<reference evidence="1" key="1">
    <citation type="submission" date="2024-02" db="EMBL/GenBank/DDBJ databases">
        <authorList>
            <consortium name="ELIXIR-Norway"/>
            <consortium name="Elixir Norway"/>
        </authorList>
    </citation>
    <scope>NUCLEOTIDE SEQUENCE</scope>
</reference>
<evidence type="ECO:0000313" key="2">
    <source>
        <dbReference type="Proteomes" id="UP001497444"/>
    </source>
</evidence>
<organism evidence="1 2">
    <name type="scientific">Sphagnum jensenii</name>
    <dbReference type="NCBI Taxonomy" id="128206"/>
    <lineage>
        <taxon>Eukaryota</taxon>
        <taxon>Viridiplantae</taxon>
        <taxon>Streptophyta</taxon>
        <taxon>Embryophyta</taxon>
        <taxon>Bryophyta</taxon>
        <taxon>Sphagnophytina</taxon>
        <taxon>Sphagnopsida</taxon>
        <taxon>Sphagnales</taxon>
        <taxon>Sphagnaceae</taxon>
        <taxon>Sphagnum</taxon>
    </lineage>
</organism>
<gene>
    <name evidence="1" type="ORF">CSSPJE1EN1_LOCUS23837</name>
</gene>
<accession>A0ABP0XGV5</accession>
<name>A0ABP0XGV5_9BRYO</name>
<evidence type="ECO:0000313" key="1">
    <source>
        <dbReference type="EMBL" id="CAK9278359.1"/>
    </source>
</evidence>
<proteinExistence type="predicted"/>
<keyword evidence="2" id="KW-1185">Reference proteome</keyword>
<sequence>MPTTLALSESGNRNFCLEPGARDSSNFVRSKSSNLADFDRLGEMSFSEFAANTLRDRDLFTPSIKIIQVHELNQSSLTSAFLQSNLQASHNELLEQAAANCVTSRRRLHKADDICNS</sequence>
<dbReference type="EMBL" id="OZ020104">
    <property type="protein sequence ID" value="CAK9278359.1"/>
    <property type="molecule type" value="Genomic_DNA"/>
</dbReference>
<dbReference type="Proteomes" id="UP001497444">
    <property type="component" value="Chromosome 9"/>
</dbReference>
<protein>
    <submittedName>
        <fullName evidence="1">Uncharacterized protein</fullName>
    </submittedName>
</protein>